<evidence type="ECO:0000256" key="2">
    <source>
        <dbReference type="ARBA" id="ARBA00006338"/>
    </source>
</evidence>
<organism evidence="7 8">
    <name type="scientific">Cimex lectularius</name>
    <name type="common">Bed bug</name>
    <name type="synonym">Acanthia lectularia</name>
    <dbReference type="NCBI Taxonomy" id="79782"/>
    <lineage>
        <taxon>Eukaryota</taxon>
        <taxon>Metazoa</taxon>
        <taxon>Ecdysozoa</taxon>
        <taxon>Arthropoda</taxon>
        <taxon>Hexapoda</taxon>
        <taxon>Insecta</taxon>
        <taxon>Pterygota</taxon>
        <taxon>Neoptera</taxon>
        <taxon>Paraneoptera</taxon>
        <taxon>Hemiptera</taxon>
        <taxon>Heteroptera</taxon>
        <taxon>Panheteroptera</taxon>
        <taxon>Cimicomorpha</taxon>
        <taxon>Cimicidae</taxon>
        <taxon>Cimex</taxon>
    </lineage>
</organism>
<keyword evidence="5" id="KW-0472">Membrane</keyword>
<accession>A0A8I6RNV4</accession>
<evidence type="ECO:0000259" key="6">
    <source>
        <dbReference type="Pfam" id="PF12260"/>
    </source>
</evidence>
<dbReference type="KEGG" id="clec:106666793"/>
<dbReference type="OrthoDB" id="10035316at2759"/>
<evidence type="ECO:0000256" key="3">
    <source>
        <dbReference type="ARBA" id="ARBA00022525"/>
    </source>
</evidence>
<dbReference type="GO" id="GO:0005576">
    <property type="term" value="C:extracellular region"/>
    <property type="evidence" value="ECO:0007669"/>
    <property type="project" value="UniProtKB-SubCell"/>
</dbReference>
<dbReference type="GeneID" id="106666793"/>
<dbReference type="Pfam" id="PF12260">
    <property type="entry name" value="PIP49_C"/>
    <property type="match status" value="1"/>
</dbReference>
<name>A0A8I6RNV4_CIMLE</name>
<evidence type="ECO:0000313" key="7">
    <source>
        <dbReference type="EnsemblMetazoa" id="XP_014249732.1"/>
    </source>
</evidence>
<dbReference type="InterPro" id="IPR022049">
    <property type="entry name" value="FAM69_kinase_dom"/>
</dbReference>
<dbReference type="EnsemblMetazoa" id="XM_014394246.2">
    <property type="protein sequence ID" value="XP_014249732.1"/>
    <property type="gene ID" value="LOC106666793"/>
</dbReference>
<evidence type="ECO:0000256" key="1">
    <source>
        <dbReference type="ARBA" id="ARBA00004613"/>
    </source>
</evidence>
<evidence type="ECO:0000256" key="5">
    <source>
        <dbReference type="SAM" id="Phobius"/>
    </source>
</evidence>
<evidence type="ECO:0000256" key="4">
    <source>
        <dbReference type="ARBA" id="ARBA00022729"/>
    </source>
</evidence>
<comment type="similarity">
    <text evidence="2">Belongs to the DIPK family.</text>
</comment>
<keyword evidence="8" id="KW-1185">Reference proteome</keyword>
<sequence>MLLTQFSMFASLFYYIIRATVILYGNTVFAMYMNLFYPNIETFADLNFSPVIFGDDLCNRSPQITISNVPWNWISMLGRGKITLRGHMDGKNVFVKKMADPEEFSKLHKKAENLLGDPKVSVDMLIDKIDKSVRQIDQKLILCPQETEVRDLLGEIRKTQDFKQLISIWTSLEVNPEAAMLQMLQPPMWPVPKYYGACGSLIVVEDCGDMLSDYYDKSYNQRARISAKLLRMAMMFTFRHAKYAFYFTDFSPDNIAVDSNENVCLVDLEHIYVVDKYPKDTSHYPNWNITYSASHYNCQDCFLFRPSEICSHHLSDQNILSVCREILFTSSVIFKEGFLYDSPADIFWLIYDCVNVSPGETRFKIAEQLITTLEKY</sequence>
<feature type="domain" description="FAM69 protein-kinase" evidence="6">
    <location>
        <begin position="169"/>
        <end position="354"/>
    </location>
</feature>
<dbReference type="InterPro" id="IPR020519">
    <property type="entry name" value="DIPK2A/B"/>
</dbReference>
<keyword evidence="5" id="KW-1133">Transmembrane helix</keyword>
<comment type="subcellular location">
    <subcellularLocation>
        <location evidence="1">Secreted</location>
    </subcellularLocation>
</comment>
<dbReference type="RefSeq" id="XP_014249732.1">
    <property type="nucleotide sequence ID" value="XM_014394246.2"/>
</dbReference>
<keyword evidence="5" id="KW-0812">Transmembrane</keyword>
<proteinExistence type="inferred from homology"/>
<dbReference type="PANTHER" id="PTHR32073:SF7">
    <property type="entry name" value="GH11358P"/>
    <property type="match status" value="1"/>
</dbReference>
<evidence type="ECO:0000313" key="8">
    <source>
        <dbReference type="Proteomes" id="UP000494040"/>
    </source>
</evidence>
<dbReference type="InterPro" id="IPR011009">
    <property type="entry name" value="Kinase-like_dom_sf"/>
</dbReference>
<reference evidence="7" key="1">
    <citation type="submission" date="2022-01" db="UniProtKB">
        <authorList>
            <consortium name="EnsemblMetazoa"/>
        </authorList>
    </citation>
    <scope>IDENTIFICATION</scope>
</reference>
<dbReference type="SUPFAM" id="SSF56112">
    <property type="entry name" value="Protein kinase-like (PK-like)"/>
    <property type="match status" value="1"/>
</dbReference>
<protein>
    <recommendedName>
        <fullName evidence="6">FAM69 protein-kinase domain-containing protein</fullName>
    </recommendedName>
</protein>
<dbReference type="OMA" id="HENIECD"/>
<dbReference type="AlphaFoldDB" id="A0A8I6RNV4"/>
<dbReference type="PANTHER" id="PTHR32073">
    <property type="entry name" value="GH11358P"/>
    <property type="match status" value="1"/>
</dbReference>
<dbReference type="Proteomes" id="UP000494040">
    <property type="component" value="Unassembled WGS sequence"/>
</dbReference>
<keyword evidence="4" id="KW-0732">Signal</keyword>
<feature type="transmembrane region" description="Helical" evidence="5">
    <location>
        <begin position="12"/>
        <end position="33"/>
    </location>
</feature>
<keyword evidence="3" id="KW-0964">Secreted</keyword>